<comment type="similarity">
    <text evidence="1">Belongs to the nicotianamine synthase (NAS)-like family.</text>
</comment>
<dbReference type="Gene3D" id="3.40.50.150">
    <property type="entry name" value="Vaccinia Virus protein VP39"/>
    <property type="match status" value="1"/>
</dbReference>
<protein>
    <submittedName>
        <fullName evidence="4">Nicotianamine synthase</fullName>
    </submittedName>
</protein>
<dbReference type="GO" id="GO:0030410">
    <property type="term" value="F:nicotianamine synthase activity"/>
    <property type="evidence" value="ECO:0007669"/>
    <property type="project" value="InterPro"/>
</dbReference>
<dbReference type="GO" id="GO:0030418">
    <property type="term" value="P:nicotianamine biosynthetic process"/>
    <property type="evidence" value="ECO:0007669"/>
    <property type="project" value="InterPro"/>
</dbReference>
<comment type="caution">
    <text evidence="4">The sequence shown here is derived from an EMBL/GenBank/DDBJ whole genome shotgun (WGS) entry which is preliminary data.</text>
</comment>
<dbReference type="InParanoid" id="A0A2P5I868"/>
<proteinExistence type="inferred from homology"/>
<dbReference type="AlphaFoldDB" id="A0A2P5I868"/>
<keyword evidence="5" id="KW-1185">Reference proteome</keyword>
<evidence type="ECO:0000256" key="1">
    <source>
        <dbReference type="ARBA" id="ARBA00007009"/>
    </source>
</evidence>
<sequence>MTVDTPQTGHRSSNTVGRVATELPYHKDAAERITLGILTLFNKLRELETLQPDPINGRLFNQLFDLVTISKTTTSQEETVHYHPPPSPLWSLEIANHAEQILSDPRIQAIIPELRQVWGDAEYLLELDFARKVISGVPSIPDCRRLYESFPYLDQYRQLARMEANTLDTALGEKGLPPVRKIAFLGSGPTPFSALCFRERLGREVEIVNIDRSEEAIDHGQRMAQSLGHEFSGNMSFVRAEVAVASSSPSTSEVGNGVSVTPTGTEVMTVSDLSDCDLVHFAALIGETERDKRDLLIAVAKTMKPGALIMLRSTDSLRQCLYPKMDVDCWEVLDVVTPVLATRYFGASTSLTTIVVSVDG</sequence>
<dbReference type="EMBL" id="MAVT02000166">
    <property type="protein sequence ID" value="POS78706.1"/>
    <property type="molecule type" value="Genomic_DNA"/>
</dbReference>
<dbReference type="SUPFAM" id="SSF53335">
    <property type="entry name" value="S-adenosyl-L-methionine-dependent methyltransferases"/>
    <property type="match status" value="1"/>
</dbReference>
<evidence type="ECO:0000256" key="3">
    <source>
        <dbReference type="ARBA" id="ARBA00022691"/>
    </source>
</evidence>
<dbReference type="OrthoDB" id="1858069at2759"/>
<gene>
    <name evidence="4" type="ORF">DHEL01_v202890</name>
</gene>
<organism evidence="4 5">
    <name type="scientific">Diaporthe helianthi</name>
    <dbReference type="NCBI Taxonomy" id="158607"/>
    <lineage>
        <taxon>Eukaryota</taxon>
        <taxon>Fungi</taxon>
        <taxon>Dikarya</taxon>
        <taxon>Ascomycota</taxon>
        <taxon>Pezizomycotina</taxon>
        <taxon>Sordariomycetes</taxon>
        <taxon>Sordariomycetidae</taxon>
        <taxon>Diaporthales</taxon>
        <taxon>Diaporthaceae</taxon>
        <taxon>Diaporthe</taxon>
    </lineage>
</organism>
<keyword evidence="3" id="KW-0949">S-adenosyl-L-methionine</keyword>
<dbReference type="InterPro" id="IPR029063">
    <property type="entry name" value="SAM-dependent_MTases_sf"/>
</dbReference>
<evidence type="ECO:0000313" key="4">
    <source>
        <dbReference type="EMBL" id="POS78706.1"/>
    </source>
</evidence>
<dbReference type="Pfam" id="PF03059">
    <property type="entry name" value="NAS"/>
    <property type="match status" value="2"/>
</dbReference>
<dbReference type="PANTHER" id="PTHR32266:SF12">
    <property type="entry name" value="NICOTIANAMINE SYNTHASE 3"/>
    <property type="match status" value="1"/>
</dbReference>
<dbReference type="InterPro" id="IPR004298">
    <property type="entry name" value="Nicotian_synth"/>
</dbReference>
<dbReference type="PROSITE" id="PS51142">
    <property type="entry name" value="NAS"/>
    <property type="match status" value="1"/>
</dbReference>
<reference evidence="4" key="1">
    <citation type="submission" date="2017-09" db="EMBL/GenBank/DDBJ databases">
        <title>Polyketide synthases of a Diaporthe helianthi virulent isolate.</title>
        <authorList>
            <person name="Baroncelli R."/>
        </authorList>
    </citation>
    <scope>NUCLEOTIDE SEQUENCE [LARGE SCALE GENOMIC DNA]</scope>
    <source>
        <strain evidence="4">7/96</strain>
    </source>
</reference>
<accession>A0A2P5I868</accession>
<dbReference type="PANTHER" id="PTHR32266">
    <property type="entry name" value="NICOTIANAMINE SYNTHASE 3"/>
    <property type="match status" value="1"/>
</dbReference>
<dbReference type="Proteomes" id="UP000094444">
    <property type="component" value="Unassembled WGS sequence"/>
</dbReference>
<keyword evidence="2" id="KW-0808">Transferase</keyword>
<evidence type="ECO:0000313" key="5">
    <source>
        <dbReference type="Proteomes" id="UP000094444"/>
    </source>
</evidence>
<dbReference type="STRING" id="158607.A0A2P5I868"/>
<evidence type="ECO:0000256" key="2">
    <source>
        <dbReference type="ARBA" id="ARBA00022679"/>
    </source>
</evidence>
<name>A0A2P5I868_DIAHE</name>